<dbReference type="Proteomes" id="UP000799767">
    <property type="component" value="Unassembled WGS sequence"/>
</dbReference>
<evidence type="ECO:0000256" key="9">
    <source>
        <dbReference type="ARBA" id="ARBA00055200"/>
    </source>
</evidence>
<dbReference type="InterPro" id="IPR002759">
    <property type="entry name" value="Pop5/Rpp14/Rnp2-like"/>
</dbReference>
<evidence type="ECO:0000313" key="12">
    <source>
        <dbReference type="Proteomes" id="UP000799767"/>
    </source>
</evidence>
<dbReference type="GO" id="GO:0033204">
    <property type="term" value="F:ribonuclease P RNA binding"/>
    <property type="evidence" value="ECO:0007669"/>
    <property type="project" value="TreeGrafter"/>
</dbReference>
<keyword evidence="12" id="KW-1185">Reference proteome</keyword>
<dbReference type="GO" id="GO:0000172">
    <property type="term" value="C:ribonuclease MRP complex"/>
    <property type="evidence" value="ECO:0007669"/>
    <property type="project" value="UniProtKB-ARBA"/>
</dbReference>
<dbReference type="PANTHER" id="PTHR15441">
    <property type="entry name" value="RIBONUCLEASE P PROTEIN SUBUNIT P14"/>
    <property type="match status" value="1"/>
</dbReference>
<dbReference type="EC" id="3.1.26.5" evidence="4"/>
<evidence type="ECO:0000256" key="8">
    <source>
        <dbReference type="ARBA" id="ARBA00044198"/>
    </source>
</evidence>
<dbReference type="GO" id="GO:0000460">
    <property type="term" value="P:maturation of 5.8S rRNA"/>
    <property type="evidence" value="ECO:0007669"/>
    <property type="project" value="UniProtKB-ARBA"/>
</dbReference>
<dbReference type="GO" id="GO:0001682">
    <property type="term" value="P:tRNA 5'-leader removal"/>
    <property type="evidence" value="ECO:0007669"/>
    <property type="project" value="InterPro"/>
</dbReference>
<dbReference type="RefSeq" id="XP_033594693.1">
    <property type="nucleotide sequence ID" value="XM_033736486.1"/>
</dbReference>
<dbReference type="GO" id="GO:0030681">
    <property type="term" value="C:multimeric ribonuclease P complex"/>
    <property type="evidence" value="ECO:0007669"/>
    <property type="project" value="TreeGrafter"/>
</dbReference>
<evidence type="ECO:0000256" key="1">
    <source>
        <dbReference type="ARBA" id="ARBA00000928"/>
    </source>
</evidence>
<protein>
    <recommendedName>
        <fullName evidence="8">Ribonuclease P/MRP protein subunit POP5</fullName>
        <ecNumber evidence="4">3.1.26.5</ecNumber>
    </recommendedName>
</protein>
<dbReference type="EMBL" id="MU001631">
    <property type="protein sequence ID" value="KAF2488124.1"/>
    <property type="molecule type" value="Genomic_DNA"/>
</dbReference>
<evidence type="ECO:0000313" key="11">
    <source>
        <dbReference type="EMBL" id="KAF2488124.1"/>
    </source>
</evidence>
<accession>A0A6A6Q801</accession>
<dbReference type="InterPro" id="IPR038085">
    <property type="entry name" value="Rnp2-like_sf"/>
</dbReference>
<dbReference type="GO" id="GO:0005730">
    <property type="term" value="C:nucleolus"/>
    <property type="evidence" value="ECO:0007669"/>
    <property type="project" value="TreeGrafter"/>
</dbReference>
<dbReference type="Pfam" id="PF01900">
    <property type="entry name" value="RNase_P_Rpp14"/>
    <property type="match status" value="1"/>
</dbReference>
<evidence type="ECO:0000256" key="6">
    <source>
        <dbReference type="ARBA" id="ARBA00022801"/>
    </source>
</evidence>
<reference evidence="11" key="1">
    <citation type="journal article" date="2020" name="Stud. Mycol.">
        <title>101 Dothideomycetes genomes: a test case for predicting lifestyles and emergence of pathogens.</title>
        <authorList>
            <person name="Haridas S."/>
            <person name="Albert R."/>
            <person name="Binder M."/>
            <person name="Bloem J."/>
            <person name="Labutti K."/>
            <person name="Salamov A."/>
            <person name="Andreopoulos B."/>
            <person name="Baker S."/>
            <person name="Barry K."/>
            <person name="Bills G."/>
            <person name="Bluhm B."/>
            <person name="Cannon C."/>
            <person name="Castanera R."/>
            <person name="Culley D."/>
            <person name="Daum C."/>
            <person name="Ezra D."/>
            <person name="Gonzalez J."/>
            <person name="Henrissat B."/>
            <person name="Kuo A."/>
            <person name="Liang C."/>
            <person name="Lipzen A."/>
            <person name="Lutzoni F."/>
            <person name="Magnuson J."/>
            <person name="Mondo S."/>
            <person name="Nolan M."/>
            <person name="Ohm R."/>
            <person name="Pangilinan J."/>
            <person name="Park H.-J."/>
            <person name="Ramirez L."/>
            <person name="Alfaro M."/>
            <person name="Sun H."/>
            <person name="Tritt A."/>
            <person name="Yoshinaga Y."/>
            <person name="Zwiers L.-H."/>
            <person name="Turgeon B."/>
            <person name="Goodwin S."/>
            <person name="Spatafora J."/>
            <person name="Crous P."/>
            <person name="Grigoriev I."/>
        </authorList>
    </citation>
    <scope>NUCLEOTIDE SEQUENCE</scope>
    <source>
        <strain evidence="11">CBS 113389</strain>
    </source>
</reference>
<gene>
    <name evidence="11" type="ORF">BDY17DRAFT_320624</name>
</gene>
<evidence type="ECO:0000256" key="2">
    <source>
        <dbReference type="ARBA" id="ARBA00004123"/>
    </source>
</evidence>
<organism evidence="11 12">
    <name type="scientific">Neohortaea acidophila</name>
    <dbReference type="NCBI Taxonomy" id="245834"/>
    <lineage>
        <taxon>Eukaryota</taxon>
        <taxon>Fungi</taxon>
        <taxon>Dikarya</taxon>
        <taxon>Ascomycota</taxon>
        <taxon>Pezizomycotina</taxon>
        <taxon>Dothideomycetes</taxon>
        <taxon>Dothideomycetidae</taxon>
        <taxon>Mycosphaerellales</taxon>
        <taxon>Teratosphaeriaceae</taxon>
        <taxon>Neohortaea</taxon>
    </lineage>
</organism>
<dbReference type="GeneID" id="54477488"/>
<dbReference type="PANTHER" id="PTHR15441:SF2">
    <property type="entry name" value="RIBONUCLEASE P_MRP PROTEIN SUBUNIT POP5"/>
    <property type="match status" value="1"/>
</dbReference>
<dbReference type="SUPFAM" id="SSF160350">
    <property type="entry name" value="Rnp2-like"/>
    <property type="match status" value="1"/>
</dbReference>
<dbReference type="OrthoDB" id="24745at2759"/>
<dbReference type="AlphaFoldDB" id="A0A6A6Q801"/>
<comment type="similarity">
    <text evidence="3">Belongs to the eukaryotic/archaeal RNase P protein component 2 family.</text>
</comment>
<evidence type="ECO:0000256" key="10">
    <source>
        <dbReference type="SAM" id="MobiDB-lite"/>
    </source>
</evidence>
<evidence type="ECO:0000256" key="7">
    <source>
        <dbReference type="ARBA" id="ARBA00023242"/>
    </source>
</evidence>
<dbReference type="GO" id="GO:0004526">
    <property type="term" value="F:ribonuclease P activity"/>
    <property type="evidence" value="ECO:0007669"/>
    <property type="project" value="UniProtKB-EC"/>
</dbReference>
<dbReference type="FunFam" id="3.30.70.3250:FF:000004">
    <property type="entry name" value="Ribonuclease P/MRP protein subunit POP5"/>
    <property type="match status" value="1"/>
</dbReference>
<dbReference type="Gene3D" id="3.30.70.3250">
    <property type="entry name" value="Ribonuclease P, Pop5 subunit"/>
    <property type="match status" value="1"/>
</dbReference>
<proteinExistence type="inferred from homology"/>
<feature type="region of interest" description="Disordered" evidence="10">
    <location>
        <begin position="166"/>
        <end position="192"/>
    </location>
</feature>
<keyword evidence="5" id="KW-0819">tRNA processing</keyword>
<feature type="compositionally biased region" description="Acidic residues" evidence="10">
    <location>
        <begin position="178"/>
        <end position="192"/>
    </location>
</feature>
<comment type="function">
    <text evidence="9">Component of ribonuclease P, a protein complex that generates mature tRNA molecules by cleaving their 5'-ends. Also a component of RNase MRP, which cleaves pre-rRNA sequences.</text>
</comment>
<evidence type="ECO:0000256" key="4">
    <source>
        <dbReference type="ARBA" id="ARBA00012179"/>
    </source>
</evidence>
<evidence type="ECO:0000256" key="5">
    <source>
        <dbReference type="ARBA" id="ARBA00022694"/>
    </source>
</evidence>
<evidence type="ECO:0000256" key="3">
    <source>
        <dbReference type="ARBA" id="ARBA00010800"/>
    </source>
</evidence>
<name>A0A6A6Q801_9PEZI</name>
<comment type="catalytic activity">
    <reaction evidence="1">
        <text>Endonucleolytic cleavage of RNA, removing 5'-extranucleotides from tRNA precursor.</text>
        <dbReference type="EC" id="3.1.26.5"/>
    </reaction>
</comment>
<comment type="subcellular location">
    <subcellularLocation>
        <location evidence="2">Nucleus</location>
    </subcellularLocation>
</comment>
<sequence length="192" mass="21140">MVRIKHRYLLVNILYPDSNNVANGSWKRPADDVPYTVQFRRPTPDRMDSKLLARLVRDGVSELFGDYGSGMIAGSLQIKYFSPATSTAIIRVSRDHYRMVWAALTFATHLPKPVDLSCVIQVVRVSGTVKKAEEEAIRRARLSIRRAAAIAPTTDLTLGGVGAIDNAASDDKFSNGIEDLDDDDGDDDDDDG</sequence>
<keyword evidence="6" id="KW-0378">Hydrolase</keyword>
<keyword evidence="7" id="KW-0539">Nucleus</keyword>